<proteinExistence type="inferred from homology"/>
<sequence>MDHTEKKCSMTAIVGTTNAGKSTLINMLVGQKVAAVTPKVQTTRVRMHAVLNNENVQLIFIDTPGIFSPKTKLEKFIVKHAWMSLKGIENIILLLDVKNYWNKHIEKIISRIKQSNINAILVINKIDMVSVSSIDRAIERMYLLHNFSKTFTISALHGIGLSRLTDYLCEISPSGPWLYPENQISDAPLKFFMAEITREKLFLSLHHELPYSLSVVTEALEERGDGSLIVKQVIYVTKDSHRTIILGKKGEMIKKISIESKSDLQEILDLKVHLFLFVKVREFWQNHLDECVGYVE</sequence>
<feature type="region of interest" description="G1" evidence="7">
    <location>
        <begin position="15"/>
        <end position="22"/>
    </location>
</feature>
<keyword evidence="5 6" id="KW-0342">GTP-binding</keyword>
<evidence type="ECO:0000256" key="7">
    <source>
        <dbReference type="PROSITE-ProRule" id="PRU01050"/>
    </source>
</evidence>
<accession>A0A0F3NCD3</accession>
<dbReference type="InterPro" id="IPR030388">
    <property type="entry name" value="G_ERA_dom"/>
</dbReference>
<dbReference type="Gene3D" id="3.30.300.20">
    <property type="match status" value="1"/>
</dbReference>
<feature type="binding site" evidence="6">
    <location>
        <begin position="124"/>
        <end position="127"/>
    </location>
    <ligand>
        <name>GTP</name>
        <dbReference type="ChEBI" id="CHEBI:37565"/>
    </ligand>
</feature>
<evidence type="ECO:0000256" key="1">
    <source>
        <dbReference type="ARBA" id="ARBA00007921"/>
    </source>
</evidence>
<dbReference type="InterPro" id="IPR015946">
    <property type="entry name" value="KH_dom-like_a/b"/>
</dbReference>
<keyword evidence="3 6" id="KW-0547">Nucleotide-binding</keyword>
<evidence type="ECO:0000256" key="3">
    <source>
        <dbReference type="ARBA" id="ARBA00022741"/>
    </source>
</evidence>
<dbReference type="InterPro" id="IPR027417">
    <property type="entry name" value="P-loop_NTPase"/>
</dbReference>
<feature type="binding site" evidence="6">
    <location>
        <begin position="15"/>
        <end position="22"/>
    </location>
    <ligand>
        <name>GTP</name>
        <dbReference type="ChEBI" id="CHEBI:37565"/>
    </ligand>
</feature>
<feature type="region of interest" description="G3" evidence="7">
    <location>
        <begin position="62"/>
        <end position="65"/>
    </location>
</feature>
<comment type="function">
    <text evidence="6">An essential GTPase that binds both GDP and GTP, with rapid nucleotide exchange. Plays a role in 16S rRNA processing and 30S ribosomal subunit biogenesis and possibly also in cell cycle regulation and energy metabolism.</text>
</comment>
<evidence type="ECO:0000256" key="6">
    <source>
        <dbReference type="HAMAP-Rule" id="MF_00367"/>
    </source>
</evidence>
<dbReference type="NCBIfam" id="TIGR00231">
    <property type="entry name" value="small_GTP"/>
    <property type="match status" value="1"/>
</dbReference>
<comment type="subcellular location">
    <subcellularLocation>
        <location evidence="6">Cytoplasm</location>
    </subcellularLocation>
    <subcellularLocation>
        <location evidence="6">Cell membrane</location>
        <topology evidence="6">Peripheral membrane protein</topology>
    </subcellularLocation>
</comment>
<feature type="binding site" evidence="6">
    <location>
        <begin position="62"/>
        <end position="66"/>
    </location>
    <ligand>
        <name>GTP</name>
        <dbReference type="ChEBI" id="CHEBI:37565"/>
    </ligand>
</feature>
<comment type="subunit">
    <text evidence="6">Monomer.</text>
</comment>
<organism evidence="11 12">
    <name type="scientific">Ehrlichia cf. muris str. EmCRT</name>
    <dbReference type="NCBI Taxonomy" id="1359167"/>
    <lineage>
        <taxon>Bacteria</taxon>
        <taxon>Pseudomonadati</taxon>
        <taxon>Pseudomonadota</taxon>
        <taxon>Alphaproteobacteria</taxon>
        <taxon>Rickettsiales</taxon>
        <taxon>Anaplasmataceae</taxon>
        <taxon>Ehrlichia</taxon>
    </lineage>
</organism>
<keyword evidence="6" id="KW-0472">Membrane</keyword>
<dbReference type="InterPro" id="IPR005662">
    <property type="entry name" value="GTPase_Era-like"/>
</dbReference>
<keyword evidence="6" id="KW-0699">rRNA-binding</keyword>
<evidence type="ECO:0000256" key="2">
    <source>
        <dbReference type="ARBA" id="ARBA00020484"/>
    </source>
</evidence>
<dbReference type="Proteomes" id="UP000033546">
    <property type="component" value="Unassembled WGS sequence"/>
</dbReference>
<evidence type="ECO:0000256" key="5">
    <source>
        <dbReference type="ARBA" id="ARBA00023134"/>
    </source>
</evidence>
<feature type="domain" description="Era-type G" evidence="10">
    <location>
        <begin position="7"/>
        <end position="174"/>
    </location>
</feature>
<keyword evidence="6" id="KW-1003">Cell membrane</keyword>
<comment type="similarity">
    <text evidence="1 6 7 8">Belongs to the TRAFAC class TrmE-Era-EngA-EngB-Septin-like GTPase superfamily. Era GTPase family.</text>
</comment>
<keyword evidence="6" id="KW-0963">Cytoplasm</keyword>
<dbReference type="Pfam" id="PF01926">
    <property type="entry name" value="MMR_HSR1"/>
    <property type="match status" value="1"/>
</dbReference>
<dbReference type="AlphaFoldDB" id="A0A0F3NCD3"/>
<evidence type="ECO:0000313" key="11">
    <source>
        <dbReference type="EMBL" id="KJV65411.1"/>
    </source>
</evidence>
<feature type="region of interest" description="G5" evidence="7">
    <location>
        <begin position="153"/>
        <end position="155"/>
    </location>
</feature>
<dbReference type="NCBIfam" id="NF000908">
    <property type="entry name" value="PRK00089.1"/>
    <property type="match status" value="1"/>
</dbReference>
<dbReference type="GO" id="GO:0000028">
    <property type="term" value="P:ribosomal small subunit assembly"/>
    <property type="evidence" value="ECO:0007669"/>
    <property type="project" value="TreeGrafter"/>
</dbReference>
<dbReference type="InterPro" id="IPR004044">
    <property type="entry name" value="KH_dom_type_2"/>
</dbReference>
<dbReference type="NCBIfam" id="TIGR00436">
    <property type="entry name" value="era"/>
    <property type="match status" value="1"/>
</dbReference>
<name>A0A0F3NCD3_9RICK</name>
<dbReference type="PROSITE" id="PS51713">
    <property type="entry name" value="G_ERA"/>
    <property type="match status" value="1"/>
</dbReference>
<evidence type="ECO:0000259" key="9">
    <source>
        <dbReference type="PROSITE" id="PS50823"/>
    </source>
</evidence>
<dbReference type="InterPro" id="IPR006073">
    <property type="entry name" value="GTP-bd"/>
</dbReference>
<evidence type="ECO:0000256" key="8">
    <source>
        <dbReference type="RuleBase" id="RU003761"/>
    </source>
</evidence>
<keyword evidence="4 6" id="KW-0694">RNA-binding</keyword>
<dbReference type="GO" id="GO:0005886">
    <property type="term" value="C:plasma membrane"/>
    <property type="evidence" value="ECO:0007669"/>
    <property type="project" value="UniProtKB-SubCell"/>
</dbReference>
<evidence type="ECO:0000313" key="12">
    <source>
        <dbReference type="Proteomes" id="UP000033546"/>
    </source>
</evidence>
<feature type="region of interest" description="G2" evidence="7">
    <location>
        <begin position="41"/>
        <end position="45"/>
    </location>
</feature>
<protein>
    <recommendedName>
        <fullName evidence="2 6">GTPase Era</fullName>
    </recommendedName>
</protein>
<dbReference type="PANTHER" id="PTHR42698:SF1">
    <property type="entry name" value="GTPASE ERA, MITOCHONDRIAL"/>
    <property type="match status" value="1"/>
</dbReference>
<dbReference type="InterPro" id="IPR005225">
    <property type="entry name" value="Small_GTP-bd"/>
</dbReference>
<dbReference type="Gene3D" id="3.40.50.300">
    <property type="entry name" value="P-loop containing nucleotide triphosphate hydrolases"/>
    <property type="match status" value="1"/>
</dbReference>
<dbReference type="GO" id="GO:0005525">
    <property type="term" value="F:GTP binding"/>
    <property type="evidence" value="ECO:0007669"/>
    <property type="project" value="UniProtKB-UniRule"/>
</dbReference>
<dbReference type="SUPFAM" id="SSF52540">
    <property type="entry name" value="P-loop containing nucleoside triphosphate hydrolases"/>
    <property type="match status" value="1"/>
</dbReference>
<dbReference type="PANTHER" id="PTHR42698">
    <property type="entry name" value="GTPASE ERA"/>
    <property type="match status" value="1"/>
</dbReference>
<feature type="region of interest" description="G4" evidence="7">
    <location>
        <begin position="124"/>
        <end position="127"/>
    </location>
</feature>
<evidence type="ECO:0000259" key="10">
    <source>
        <dbReference type="PROSITE" id="PS51713"/>
    </source>
</evidence>
<dbReference type="GO" id="GO:0005829">
    <property type="term" value="C:cytosol"/>
    <property type="evidence" value="ECO:0007669"/>
    <property type="project" value="TreeGrafter"/>
</dbReference>
<gene>
    <name evidence="6 11" type="primary">era</name>
    <name evidence="11" type="ORF">EMUCRT_0352</name>
</gene>
<dbReference type="PATRIC" id="fig|1359167.3.peg.338"/>
<dbReference type="HAMAP" id="MF_00367">
    <property type="entry name" value="GTPase_Era"/>
    <property type="match status" value="1"/>
</dbReference>
<keyword evidence="6" id="KW-0690">Ribosome biogenesis</keyword>
<dbReference type="Pfam" id="PF07650">
    <property type="entry name" value="KH_2"/>
    <property type="match status" value="1"/>
</dbReference>
<reference evidence="11 12" key="1">
    <citation type="submission" date="2015-02" db="EMBL/GenBank/DDBJ databases">
        <title>Genome Sequencing of Rickettsiales.</title>
        <authorList>
            <person name="Daugherty S.C."/>
            <person name="Su Q."/>
            <person name="Abolude K."/>
            <person name="Beier-Sexton M."/>
            <person name="Carlyon J.A."/>
            <person name="Carter R."/>
            <person name="Day N.P."/>
            <person name="Dumler S.J."/>
            <person name="Dyachenko V."/>
            <person name="Godinez A."/>
            <person name="Kurtti T.J."/>
            <person name="Lichay M."/>
            <person name="Mullins K.E."/>
            <person name="Ott S."/>
            <person name="Pappas-Brown V."/>
            <person name="Paris D.H."/>
            <person name="Patel P."/>
            <person name="Richards A.L."/>
            <person name="Sadzewicz L."/>
            <person name="Sears K."/>
            <person name="Seidman D."/>
            <person name="Sengamalay N."/>
            <person name="Stenos J."/>
            <person name="Tallon L.J."/>
            <person name="Vincent G."/>
            <person name="Fraser C.M."/>
            <person name="Munderloh U."/>
            <person name="Dunning-Hotopp J.C."/>
        </authorList>
    </citation>
    <scope>NUCLEOTIDE SEQUENCE [LARGE SCALE GENOMIC DNA]</scope>
    <source>
        <strain evidence="11 12">EmCRT</strain>
    </source>
</reference>
<dbReference type="GO" id="GO:0003924">
    <property type="term" value="F:GTPase activity"/>
    <property type="evidence" value="ECO:0007669"/>
    <property type="project" value="UniProtKB-UniRule"/>
</dbReference>
<dbReference type="CDD" id="cd22534">
    <property type="entry name" value="KH-II_Era"/>
    <property type="match status" value="1"/>
</dbReference>
<dbReference type="PROSITE" id="PS50823">
    <property type="entry name" value="KH_TYPE_2"/>
    <property type="match status" value="1"/>
</dbReference>
<dbReference type="RefSeq" id="WP_045804725.1">
    <property type="nucleotide sequence ID" value="NZ_LANU01000002.1"/>
</dbReference>
<dbReference type="GO" id="GO:0070181">
    <property type="term" value="F:small ribosomal subunit rRNA binding"/>
    <property type="evidence" value="ECO:0007669"/>
    <property type="project" value="UniProtKB-UniRule"/>
</dbReference>
<comment type="caution">
    <text evidence="11">The sequence shown here is derived from an EMBL/GenBank/DDBJ whole genome shotgun (WGS) entry which is preliminary data.</text>
</comment>
<evidence type="ECO:0000256" key="4">
    <source>
        <dbReference type="ARBA" id="ARBA00022884"/>
    </source>
</evidence>
<dbReference type="GO" id="GO:0043024">
    <property type="term" value="F:ribosomal small subunit binding"/>
    <property type="evidence" value="ECO:0007669"/>
    <property type="project" value="TreeGrafter"/>
</dbReference>
<dbReference type="EMBL" id="LANU01000002">
    <property type="protein sequence ID" value="KJV65411.1"/>
    <property type="molecule type" value="Genomic_DNA"/>
</dbReference>
<dbReference type="CDD" id="cd04163">
    <property type="entry name" value="Era"/>
    <property type="match status" value="1"/>
</dbReference>
<feature type="domain" description="KH type-2" evidence="9">
    <location>
        <begin position="205"/>
        <end position="282"/>
    </location>
</feature>